<evidence type="ECO:0000313" key="4">
    <source>
        <dbReference type="Proteomes" id="UP000264353"/>
    </source>
</evidence>
<dbReference type="PANTHER" id="PTHR37177">
    <property type="entry name" value="PROTEIN PSY1"/>
    <property type="match status" value="1"/>
</dbReference>
<dbReference type="PANTHER" id="PTHR37177:SF4">
    <property type="entry name" value="PROTEIN PSY1"/>
    <property type="match status" value="1"/>
</dbReference>
<evidence type="ECO:0000313" key="3">
    <source>
        <dbReference type="EMBL" id="RID68996.1"/>
    </source>
</evidence>
<name>A0A398A1H5_BRACM</name>
<feature type="compositionally biased region" description="Polar residues" evidence="1">
    <location>
        <begin position="62"/>
        <end position="73"/>
    </location>
</feature>
<feature type="chain" id="PRO_5017396502" evidence="2">
    <location>
        <begin position="22"/>
        <end position="73"/>
    </location>
</feature>
<dbReference type="AlphaFoldDB" id="A0A398A1H5"/>
<sequence length="73" mass="7806">MSFVVLRLAVFLLLTLTVTYSSPSSVSVPVVKIGIERRSLIVNVKDYDGPSANPKHNPGTPPVTTSQRSPGRG</sequence>
<gene>
    <name evidence="3" type="ORF">BRARA_C01120</name>
</gene>
<evidence type="ECO:0000256" key="1">
    <source>
        <dbReference type="SAM" id="MobiDB-lite"/>
    </source>
</evidence>
<reference evidence="3 4" key="1">
    <citation type="submission" date="2018-06" db="EMBL/GenBank/DDBJ databases">
        <title>WGS assembly of Brassica rapa FPsc.</title>
        <authorList>
            <person name="Bowman J."/>
            <person name="Kohchi T."/>
            <person name="Yamato K."/>
            <person name="Jenkins J."/>
            <person name="Shu S."/>
            <person name="Ishizaki K."/>
            <person name="Yamaoka S."/>
            <person name="Nishihama R."/>
            <person name="Nakamura Y."/>
            <person name="Berger F."/>
            <person name="Adam C."/>
            <person name="Aki S."/>
            <person name="Althoff F."/>
            <person name="Araki T."/>
            <person name="Arteaga-Vazquez M."/>
            <person name="Balasubrmanian S."/>
            <person name="Bauer D."/>
            <person name="Boehm C."/>
            <person name="Briginshaw L."/>
            <person name="Caballero-Perez J."/>
            <person name="Catarino B."/>
            <person name="Chen F."/>
            <person name="Chiyoda S."/>
            <person name="Chovatia M."/>
            <person name="Davies K."/>
            <person name="Delmans M."/>
            <person name="Demura T."/>
            <person name="Dierschke T."/>
            <person name="Dolan L."/>
            <person name="Dorantes-Acosta A."/>
            <person name="Eklund D."/>
            <person name="Florent S."/>
            <person name="Flores-Sandoval E."/>
            <person name="Fujiyama A."/>
            <person name="Fukuzawa H."/>
            <person name="Galik B."/>
            <person name="Grimanelli D."/>
            <person name="Grimwood J."/>
            <person name="Grossniklaus U."/>
            <person name="Hamada T."/>
            <person name="Haseloff J."/>
            <person name="Hetherington A."/>
            <person name="Higo A."/>
            <person name="Hirakawa Y."/>
            <person name="Hundley H."/>
            <person name="Ikeda Y."/>
            <person name="Inoue K."/>
            <person name="Inoue S."/>
            <person name="Ishida S."/>
            <person name="Jia Q."/>
            <person name="Kakita M."/>
            <person name="Kanazawa T."/>
            <person name="Kawai Y."/>
            <person name="Kawashima T."/>
            <person name="Kennedy M."/>
            <person name="Kinose K."/>
            <person name="Kinoshita T."/>
            <person name="Kohara Y."/>
            <person name="Koide E."/>
            <person name="Komatsu K."/>
            <person name="Kopischke S."/>
            <person name="Kubo M."/>
            <person name="Kyozuka J."/>
            <person name="Lagercrantz U."/>
            <person name="Lin S."/>
            <person name="Lindquist E."/>
            <person name="Lipzen A."/>
            <person name="Lu C."/>
            <person name="Luna E."/>
            <person name="Martienssen R."/>
            <person name="Minamino N."/>
            <person name="Mizutani M."/>
            <person name="Mizutani M."/>
            <person name="Mochizuki N."/>
            <person name="Monte I."/>
            <person name="Mosher R."/>
            <person name="Nagasaki H."/>
            <person name="Nakagami H."/>
            <person name="Naramoto S."/>
            <person name="Nishitani K."/>
            <person name="Ohtani M."/>
            <person name="Okamoto T."/>
            <person name="Okumura M."/>
            <person name="Phillips J."/>
            <person name="Pollak B."/>
            <person name="Reinders A."/>
            <person name="Roevekamp M."/>
            <person name="Sano R."/>
            <person name="Sawa S."/>
            <person name="Schmid M."/>
            <person name="Shirakawa M."/>
            <person name="Solano R."/>
            <person name="Spunde A."/>
            <person name="Suetsugu N."/>
            <person name="Sugano S."/>
            <person name="Sugiyama A."/>
            <person name="Sun R."/>
            <person name="Suzuki Y."/>
            <person name="Takenaka M."/>
            <person name="Takezawa D."/>
            <person name="Tomogane H."/>
            <person name="Tsuzuki M."/>
            <person name="Ueda T."/>
            <person name="Umeda M."/>
            <person name="Ward J."/>
            <person name="Watanabe Y."/>
            <person name="Yazaki K."/>
            <person name="Yokoyama R."/>
            <person name="Yoshitake Y."/>
            <person name="Yotsui I."/>
            <person name="Zachgo S."/>
            <person name="Schmutz J."/>
        </authorList>
    </citation>
    <scope>NUCLEOTIDE SEQUENCE [LARGE SCALE GENOMIC DNA]</scope>
    <source>
        <strain evidence="4">cv. B-3</strain>
    </source>
</reference>
<dbReference type="InterPro" id="IPR034430">
    <property type="entry name" value="PSY"/>
</dbReference>
<dbReference type="Proteomes" id="UP000264353">
    <property type="component" value="Chromosome A3"/>
</dbReference>
<proteinExistence type="predicted"/>
<accession>A0A398A1H5</accession>
<organism evidence="3 4">
    <name type="scientific">Brassica campestris</name>
    <name type="common">Field mustard</name>
    <dbReference type="NCBI Taxonomy" id="3711"/>
    <lineage>
        <taxon>Eukaryota</taxon>
        <taxon>Viridiplantae</taxon>
        <taxon>Streptophyta</taxon>
        <taxon>Embryophyta</taxon>
        <taxon>Tracheophyta</taxon>
        <taxon>Spermatophyta</taxon>
        <taxon>Magnoliopsida</taxon>
        <taxon>eudicotyledons</taxon>
        <taxon>Gunneridae</taxon>
        <taxon>Pentapetalae</taxon>
        <taxon>rosids</taxon>
        <taxon>malvids</taxon>
        <taxon>Brassicales</taxon>
        <taxon>Brassicaceae</taxon>
        <taxon>Brassiceae</taxon>
        <taxon>Brassica</taxon>
    </lineage>
</organism>
<feature type="signal peptide" evidence="2">
    <location>
        <begin position="1"/>
        <end position="21"/>
    </location>
</feature>
<dbReference type="EMBL" id="CM010630">
    <property type="protein sequence ID" value="RID68996.1"/>
    <property type="molecule type" value="Genomic_DNA"/>
</dbReference>
<evidence type="ECO:0000256" key="2">
    <source>
        <dbReference type="SAM" id="SignalP"/>
    </source>
</evidence>
<feature type="region of interest" description="Disordered" evidence="1">
    <location>
        <begin position="46"/>
        <end position="73"/>
    </location>
</feature>
<protein>
    <submittedName>
        <fullName evidence="3">Uncharacterized protein</fullName>
    </submittedName>
</protein>
<keyword evidence="2" id="KW-0732">Signal</keyword>